<gene>
    <name evidence="1" type="ORF">GCM10009733_026330</name>
</gene>
<protein>
    <submittedName>
        <fullName evidence="1">Uncharacterized protein</fullName>
    </submittedName>
</protein>
<organism evidence="1 2">
    <name type="scientific">Nonomuraea maheshkhaliensis</name>
    <dbReference type="NCBI Taxonomy" id="419590"/>
    <lineage>
        <taxon>Bacteria</taxon>
        <taxon>Bacillati</taxon>
        <taxon>Actinomycetota</taxon>
        <taxon>Actinomycetes</taxon>
        <taxon>Streptosporangiales</taxon>
        <taxon>Streptosporangiaceae</taxon>
        <taxon>Nonomuraea</taxon>
    </lineage>
</organism>
<sequence length="111" mass="12844">MIVTEHIMHTMTPGNIDPGRERLLVWIREHSIDTRDTYQVELILTDDLAVKAHVYQFNLDGQSRKRLYDVNEVARRSPFDVPQFTVDGRAVTERMREIGAAVQASTARYSR</sequence>
<keyword evidence="2" id="KW-1185">Reference proteome</keyword>
<name>A0ABP4QYV5_9ACTN</name>
<comment type="caution">
    <text evidence="1">The sequence shown here is derived from an EMBL/GenBank/DDBJ whole genome shotgun (WGS) entry which is preliminary data.</text>
</comment>
<reference evidence="2" key="1">
    <citation type="journal article" date="2019" name="Int. J. Syst. Evol. Microbiol.">
        <title>The Global Catalogue of Microorganisms (GCM) 10K type strain sequencing project: providing services to taxonomists for standard genome sequencing and annotation.</title>
        <authorList>
            <consortium name="The Broad Institute Genomics Platform"/>
            <consortium name="The Broad Institute Genome Sequencing Center for Infectious Disease"/>
            <person name="Wu L."/>
            <person name="Ma J."/>
        </authorList>
    </citation>
    <scope>NUCLEOTIDE SEQUENCE [LARGE SCALE GENOMIC DNA]</scope>
    <source>
        <strain evidence="2">JCM 13929</strain>
    </source>
</reference>
<dbReference type="EMBL" id="BAAAMU010000015">
    <property type="protein sequence ID" value="GAA1628320.1"/>
    <property type="molecule type" value="Genomic_DNA"/>
</dbReference>
<evidence type="ECO:0000313" key="1">
    <source>
        <dbReference type="EMBL" id="GAA1628320.1"/>
    </source>
</evidence>
<proteinExistence type="predicted"/>
<evidence type="ECO:0000313" key="2">
    <source>
        <dbReference type="Proteomes" id="UP001500064"/>
    </source>
</evidence>
<dbReference type="Proteomes" id="UP001500064">
    <property type="component" value="Unassembled WGS sequence"/>
</dbReference>
<accession>A0ABP4QYV5</accession>